<feature type="compositionally biased region" description="Polar residues" evidence="1">
    <location>
        <begin position="71"/>
        <end position="81"/>
    </location>
</feature>
<reference evidence="2 3" key="1">
    <citation type="journal article" date="2013" name="Int. J. Syst. Evol. Microbiol.">
        <title>Celerinatantimonas yamalensis sp. nov., a cold-adapted diazotrophic bacterium from a cold permafrost brine.</title>
        <authorList>
            <person name="Shcherbakova V."/>
            <person name="Chuvilskaya N."/>
            <person name="Rivkina E."/>
            <person name="Demidov N."/>
            <person name="Uchaeva V."/>
            <person name="Suetin S."/>
            <person name="Suzina N."/>
            <person name="Gilichinsky D."/>
        </authorList>
    </citation>
    <scope>NUCLEOTIDE SEQUENCE [LARGE SCALE GENOMIC DNA]</scope>
    <source>
        <strain evidence="2 3">C7</strain>
    </source>
</reference>
<comment type="caution">
    <text evidence="2">The sequence shown here is derived from an EMBL/GenBank/DDBJ whole genome shotgun (WGS) entry which is preliminary data.</text>
</comment>
<evidence type="ECO:0000256" key="1">
    <source>
        <dbReference type="SAM" id="MobiDB-lite"/>
    </source>
</evidence>
<dbReference type="Proteomes" id="UP001629953">
    <property type="component" value="Unassembled WGS sequence"/>
</dbReference>
<accession>A0ABW9G1U4</accession>
<organism evidence="2 3">
    <name type="scientific">Celerinatantimonas yamalensis</name>
    <dbReference type="NCBI Taxonomy" id="559956"/>
    <lineage>
        <taxon>Bacteria</taxon>
        <taxon>Pseudomonadati</taxon>
        <taxon>Pseudomonadota</taxon>
        <taxon>Gammaproteobacteria</taxon>
        <taxon>Celerinatantimonadaceae</taxon>
        <taxon>Celerinatantimonas</taxon>
    </lineage>
</organism>
<protein>
    <submittedName>
        <fullName evidence="2">Uncharacterized protein</fullName>
    </submittedName>
</protein>
<gene>
    <name evidence="2" type="ORF">ABUE30_00335</name>
</gene>
<feature type="region of interest" description="Disordered" evidence="1">
    <location>
        <begin position="42"/>
        <end position="81"/>
    </location>
</feature>
<evidence type="ECO:0000313" key="2">
    <source>
        <dbReference type="EMBL" id="MFM2483538.1"/>
    </source>
</evidence>
<dbReference type="EMBL" id="JBEQCT010000001">
    <property type="protein sequence ID" value="MFM2483538.1"/>
    <property type="molecule type" value="Genomic_DNA"/>
</dbReference>
<proteinExistence type="predicted"/>
<feature type="compositionally biased region" description="Basic and acidic residues" evidence="1">
    <location>
        <begin position="42"/>
        <end position="66"/>
    </location>
</feature>
<evidence type="ECO:0000313" key="3">
    <source>
        <dbReference type="Proteomes" id="UP001629953"/>
    </source>
</evidence>
<dbReference type="RefSeq" id="WP_408621649.1">
    <property type="nucleotide sequence ID" value="NZ_JBEQCT010000001.1"/>
</dbReference>
<name>A0ABW9G1U4_9GAMM</name>
<sequence length="81" mass="9097">MLENGESGHKYIASNEENIPFTTIMQAIGDRHNLLLISTDKPHDLSLQPKDHSDATQKFALKDHHPPTKVLETSLQDIPVK</sequence>
<keyword evidence="3" id="KW-1185">Reference proteome</keyword>